<sequence>MSFLKIVNGSGAFDAACAAGTVRTGTADASSTAADKVAA</sequence>
<keyword evidence="2" id="KW-1185">Reference proteome</keyword>
<comment type="caution">
    <text evidence="1">The sequence shown here is derived from an EMBL/GenBank/DDBJ whole genome shotgun (WGS) entry which is preliminary data.</text>
</comment>
<proteinExistence type="predicted"/>
<protein>
    <submittedName>
        <fullName evidence="1">Uncharacterized protein</fullName>
    </submittedName>
</protein>
<reference evidence="1 2" key="1">
    <citation type="submission" date="2021-03" db="EMBL/GenBank/DDBJ databases">
        <title>Sequencing the genomes of 1000 actinobacteria strains.</title>
        <authorList>
            <person name="Klenk H.-P."/>
        </authorList>
    </citation>
    <scope>NUCLEOTIDE SEQUENCE [LARGE SCALE GENOMIC DNA]</scope>
    <source>
        <strain evidence="1 2">DSM 41480</strain>
    </source>
</reference>
<dbReference type="EMBL" id="JAGIOH010000001">
    <property type="protein sequence ID" value="MBP2404082.1"/>
    <property type="molecule type" value="Genomic_DNA"/>
</dbReference>
<gene>
    <name evidence="1" type="ORF">JO379_003551</name>
</gene>
<evidence type="ECO:0000313" key="2">
    <source>
        <dbReference type="Proteomes" id="UP001519291"/>
    </source>
</evidence>
<dbReference type="Proteomes" id="UP001519291">
    <property type="component" value="Unassembled WGS sequence"/>
</dbReference>
<name>A0ABS4Y6L5_9ACTN</name>
<organism evidence="1 2">
    <name type="scientific">Streptomyces syringium</name>
    <dbReference type="NCBI Taxonomy" id="76729"/>
    <lineage>
        <taxon>Bacteria</taxon>
        <taxon>Bacillati</taxon>
        <taxon>Actinomycetota</taxon>
        <taxon>Actinomycetes</taxon>
        <taxon>Kitasatosporales</taxon>
        <taxon>Streptomycetaceae</taxon>
        <taxon>Streptomyces</taxon>
    </lineage>
</organism>
<evidence type="ECO:0000313" key="1">
    <source>
        <dbReference type="EMBL" id="MBP2404082.1"/>
    </source>
</evidence>
<accession>A0ABS4Y6L5</accession>